<protein>
    <recommendedName>
        <fullName evidence="3">Cupin 2 conserved barrel domain-containing protein</fullName>
    </recommendedName>
</protein>
<dbReference type="OrthoDB" id="5270965at2759"/>
<dbReference type="SUPFAM" id="SSF51182">
    <property type="entry name" value="RmlC-like cupins"/>
    <property type="match status" value="1"/>
</dbReference>
<gene>
    <name evidence="1" type="ORF">GMOD_00002212</name>
</gene>
<dbReference type="EMBL" id="KE747809">
    <property type="protein sequence ID" value="RMZ66839.1"/>
    <property type="molecule type" value="Genomic_DNA"/>
</dbReference>
<evidence type="ECO:0008006" key="3">
    <source>
        <dbReference type="Google" id="ProtNLM"/>
    </source>
</evidence>
<keyword evidence="2" id="KW-1185">Reference proteome</keyword>
<dbReference type="InterPro" id="IPR011051">
    <property type="entry name" value="RmlC_Cupin_sf"/>
</dbReference>
<evidence type="ECO:0000313" key="2">
    <source>
        <dbReference type="Proteomes" id="UP000265663"/>
    </source>
</evidence>
<evidence type="ECO:0000313" key="1">
    <source>
        <dbReference type="EMBL" id="RMZ66839.1"/>
    </source>
</evidence>
<organism evidence="1 2">
    <name type="scientific">Pyrenophora seminiperda CCB06</name>
    <dbReference type="NCBI Taxonomy" id="1302712"/>
    <lineage>
        <taxon>Eukaryota</taxon>
        <taxon>Fungi</taxon>
        <taxon>Dikarya</taxon>
        <taxon>Ascomycota</taxon>
        <taxon>Pezizomycotina</taxon>
        <taxon>Dothideomycetes</taxon>
        <taxon>Pleosporomycetidae</taxon>
        <taxon>Pleosporales</taxon>
        <taxon>Pleosporineae</taxon>
        <taxon>Pleosporaceae</taxon>
        <taxon>Pyrenophora</taxon>
    </lineage>
</organism>
<accession>A0A3M7LXB7</accession>
<sequence length="110" mass="12426">MAKARKDAENEVRSWGFGHVFTWTDSPQVRLRPWSCLQANFSHSNAHYSPHKHSGKTTHLVLDGSITYTYPNDPDAKKETLGPGDRWDVDAQKVHEVWVGSEGCTYVIGE</sequence>
<proteinExistence type="predicted"/>
<reference evidence="1 2" key="1">
    <citation type="journal article" date="2014" name="PLoS ONE">
        <title>De novo Genome Assembly of the Fungal Plant Pathogen Pyrenophora semeniperda.</title>
        <authorList>
            <person name="Soliai M.M."/>
            <person name="Meyer S.E."/>
            <person name="Udall J.A."/>
            <person name="Elzinga D.E."/>
            <person name="Hermansen R.A."/>
            <person name="Bodily P.M."/>
            <person name="Hart A.A."/>
            <person name="Coleman C.E."/>
        </authorList>
    </citation>
    <scope>NUCLEOTIDE SEQUENCE [LARGE SCALE GENOMIC DNA]</scope>
    <source>
        <strain evidence="1 2">CCB06</strain>
        <tissue evidence="1">Mycelium</tissue>
    </source>
</reference>
<name>A0A3M7LXB7_9PLEO</name>
<dbReference type="PANTHER" id="PTHR40434">
    <property type="entry name" value="CUPIN_2 DOMAIN-CONTAINING PROTEIN"/>
    <property type="match status" value="1"/>
</dbReference>
<dbReference type="PANTHER" id="PTHR40434:SF1">
    <property type="entry name" value="CUPIN TYPE-1 DOMAIN-CONTAINING PROTEIN"/>
    <property type="match status" value="1"/>
</dbReference>
<dbReference type="AlphaFoldDB" id="A0A3M7LXB7"/>
<dbReference type="Proteomes" id="UP000265663">
    <property type="component" value="Unassembled WGS sequence"/>
</dbReference>
<dbReference type="InterPro" id="IPR014710">
    <property type="entry name" value="RmlC-like_jellyroll"/>
</dbReference>
<dbReference type="Gene3D" id="2.60.120.10">
    <property type="entry name" value="Jelly Rolls"/>
    <property type="match status" value="1"/>
</dbReference>